<dbReference type="Proteomes" id="UP000008207">
    <property type="component" value="Chromosome"/>
</dbReference>
<evidence type="ECO:0000259" key="1">
    <source>
        <dbReference type="Pfam" id="PF05050"/>
    </source>
</evidence>
<protein>
    <submittedName>
        <fullName evidence="2">Methyltransferase FkbM family</fullName>
    </submittedName>
</protein>
<dbReference type="InterPro" id="IPR029063">
    <property type="entry name" value="SAM-dependent_MTases_sf"/>
</dbReference>
<accession>B8IAS4</accession>
<keyword evidence="3" id="KW-1185">Reference proteome</keyword>
<proteinExistence type="predicted"/>
<keyword evidence="2" id="KW-0808">Transferase</keyword>
<dbReference type="InterPro" id="IPR006342">
    <property type="entry name" value="FkbM_mtfrase"/>
</dbReference>
<sequence length="313" mass="33452">MTDVREFLRQSAFVAGETQTLISRVSEASLFAKVAAINACNGNPFQPSLVWHPSIFGSLMQLNLREKVSQEIFLTGAFEPDVLWLLSCLVDEGSIAVDCGAHIGFFTLALSKLVGASGRVEAFEPTASSKACLDTNLCNAGVANVKAHQLAVWSESCILDFYDYGAELSAFNSVGAPRLGGGATSPNASLVRVPAVALDTFFETANLAPGFIKLDVENSEYFVLTGLKRTLSAVRPLLVVEVGDVVGDQKSAVSSTFDMLKILTDHAYSVFSIKACRLSALDIAPNIVYEYGNALAVPSERVNEILERTAGQS</sequence>
<dbReference type="HOGENOM" id="CLU_887984_0_0_5"/>
<dbReference type="NCBIfam" id="TIGR01444">
    <property type="entry name" value="fkbM_fam"/>
    <property type="match status" value="1"/>
</dbReference>
<dbReference type="Pfam" id="PF05050">
    <property type="entry name" value="Methyltransf_21"/>
    <property type="match status" value="1"/>
</dbReference>
<dbReference type="PANTHER" id="PTHR34203">
    <property type="entry name" value="METHYLTRANSFERASE, FKBM FAMILY PROTEIN"/>
    <property type="match status" value="1"/>
</dbReference>
<keyword evidence="2" id="KW-0489">Methyltransferase</keyword>
<dbReference type="STRING" id="460265.Mnod_6324"/>
<dbReference type="PANTHER" id="PTHR34203:SF15">
    <property type="entry name" value="SLL1173 PROTEIN"/>
    <property type="match status" value="1"/>
</dbReference>
<evidence type="ECO:0000313" key="2">
    <source>
        <dbReference type="EMBL" id="ACL61119.1"/>
    </source>
</evidence>
<dbReference type="GO" id="GO:0008168">
    <property type="term" value="F:methyltransferase activity"/>
    <property type="evidence" value="ECO:0007669"/>
    <property type="project" value="UniProtKB-KW"/>
</dbReference>
<dbReference type="SUPFAM" id="SSF53335">
    <property type="entry name" value="S-adenosyl-L-methionine-dependent methyltransferases"/>
    <property type="match status" value="1"/>
</dbReference>
<evidence type="ECO:0000313" key="3">
    <source>
        <dbReference type="Proteomes" id="UP000008207"/>
    </source>
</evidence>
<name>B8IAS4_METNO</name>
<dbReference type="InterPro" id="IPR052514">
    <property type="entry name" value="SAM-dependent_MTase"/>
</dbReference>
<dbReference type="eggNOG" id="COG2242">
    <property type="taxonomic scope" value="Bacteria"/>
</dbReference>
<reference evidence="2 3" key="1">
    <citation type="submission" date="2009-01" db="EMBL/GenBank/DDBJ databases">
        <title>Complete sequence of chromosome of Methylobacterium nodulans ORS 2060.</title>
        <authorList>
            <consortium name="US DOE Joint Genome Institute"/>
            <person name="Lucas S."/>
            <person name="Copeland A."/>
            <person name="Lapidus A."/>
            <person name="Glavina del Rio T."/>
            <person name="Dalin E."/>
            <person name="Tice H."/>
            <person name="Bruce D."/>
            <person name="Goodwin L."/>
            <person name="Pitluck S."/>
            <person name="Sims D."/>
            <person name="Brettin T."/>
            <person name="Detter J.C."/>
            <person name="Han C."/>
            <person name="Larimer F."/>
            <person name="Land M."/>
            <person name="Hauser L."/>
            <person name="Kyrpides N."/>
            <person name="Ivanova N."/>
            <person name="Marx C.J."/>
            <person name="Richardson P."/>
        </authorList>
    </citation>
    <scope>NUCLEOTIDE SEQUENCE [LARGE SCALE GENOMIC DNA]</scope>
    <source>
        <strain evidence="3">LMG 21967 / CNCM I-2342 / ORS 2060</strain>
    </source>
</reference>
<dbReference type="RefSeq" id="WP_015932698.1">
    <property type="nucleotide sequence ID" value="NC_011894.1"/>
</dbReference>
<dbReference type="AlphaFoldDB" id="B8IAS4"/>
<organism evidence="2 3">
    <name type="scientific">Methylobacterium nodulans (strain LMG 21967 / CNCM I-2342 / ORS 2060)</name>
    <dbReference type="NCBI Taxonomy" id="460265"/>
    <lineage>
        <taxon>Bacteria</taxon>
        <taxon>Pseudomonadati</taxon>
        <taxon>Pseudomonadota</taxon>
        <taxon>Alphaproteobacteria</taxon>
        <taxon>Hyphomicrobiales</taxon>
        <taxon>Methylobacteriaceae</taxon>
        <taxon>Methylobacterium</taxon>
    </lineage>
</organism>
<dbReference type="Gene3D" id="3.40.50.150">
    <property type="entry name" value="Vaccinia Virus protein VP39"/>
    <property type="match status" value="1"/>
</dbReference>
<dbReference type="EMBL" id="CP001349">
    <property type="protein sequence ID" value="ACL61119.1"/>
    <property type="molecule type" value="Genomic_DNA"/>
</dbReference>
<gene>
    <name evidence="2" type="ordered locus">Mnod_6324</name>
</gene>
<dbReference type="KEGG" id="mno:Mnod_6324"/>
<dbReference type="GO" id="GO:0032259">
    <property type="term" value="P:methylation"/>
    <property type="evidence" value="ECO:0007669"/>
    <property type="project" value="UniProtKB-KW"/>
</dbReference>
<feature type="domain" description="Methyltransferase FkbM" evidence="1">
    <location>
        <begin position="98"/>
        <end position="269"/>
    </location>
</feature>